<reference evidence="2 3" key="1">
    <citation type="submission" date="2023-04" db="EMBL/GenBank/DDBJ databases">
        <title>Draft genome sequence of Saccharopolyspora sp. TS4A08 isolated from sweet potato rhizospheric soil.</title>
        <authorList>
            <person name="Suksaard P."/>
            <person name="Duangmal K."/>
        </authorList>
    </citation>
    <scope>NUCLEOTIDE SEQUENCE [LARGE SCALE GENOMIC DNA]</scope>
    <source>
        <strain evidence="2 3">TS4A08</strain>
    </source>
</reference>
<dbReference type="Pfam" id="PF11239">
    <property type="entry name" value="DUF3040"/>
    <property type="match status" value="1"/>
</dbReference>
<evidence type="ECO:0000313" key="2">
    <source>
        <dbReference type="EMBL" id="MDI2028251.1"/>
    </source>
</evidence>
<proteinExistence type="predicted"/>
<accession>A0ABT6PJU1</accession>
<name>A0ABT6PJU1_9PSEU</name>
<dbReference type="Proteomes" id="UP001237595">
    <property type="component" value="Unassembled WGS sequence"/>
</dbReference>
<comment type="caution">
    <text evidence="2">The sequence shown here is derived from an EMBL/GenBank/DDBJ whole genome shotgun (WGS) entry which is preliminary data.</text>
</comment>
<feature type="transmembrane region" description="Helical" evidence="1">
    <location>
        <begin position="44"/>
        <end position="77"/>
    </location>
</feature>
<protein>
    <submittedName>
        <fullName evidence="2">DUF3040 domain-containing protein</fullName>
    </submittedName>
</protein>
<evidence type="ECO:0000313" key="3">
    <source>
        <dbReference type="Proteomes" id="UP001237595"/>
    </source>
</evidence>
<keyword evidence="1" id="KW-0472">Membrane</keyword>
<keyword evidence="3" id="KW-1185">Reference proteome</keyword>
<organism evidence="2 3">
    <name type="scientific">Saccharopolyspora ipomoeae</name>
    <dbReference type="NCBI Taxonomy" id="3042027"/>
    <lineage>
        <taxon>Bacteria</taxon>
        <taxon>Bacillati</taxon>
        <taxon>Actinomycetota</taxon>
        <taxon>Actinomycetes</taxon>
        <taxon>Pseudonocardiales</taxon>
        <taxon>Pseudonocardiaceae</taxon>
        <taxon>Saccharopolyspora</taxon>
    </lineage>
</organism>
<dbReference type="RefSeq" id="WP_281454616.1">
    <property type="nucleotide sequence ID" value="NZ_JASAOF010000002.1"/>
</dbReference>
<dbReference type="InterPro" id="IPR021401">
    <property type="entry name" value="DUF3040"/>
</dbReference>
<sequence>MLRRHELRILGEMERQLSSDDPALADRMTNTRIHFRAWLTRRRAFALAVAALSLLCLALGEGAAFFTTALLAGALLLTQNWIFRSS</sequence>
<keyword evidence="1" id="KW-1133">Transmembrane helix</keyword>
<dbReference type="EMBL" id="JASAOF010000002">
    <property type="protein sequence ID" value="MDI2028251.1"/>
    <property type="molecule type" value="Genomic_DNA"/>
</dbReference>
<gene>
    <name evidence="2" type="ORF">QFW96_06505</name>
</gene>
<keyword evidence="1" id="KW-0812">Transmembrane</keyword>
<evidence type="ECO:0000256" key="1">
    <source>
        <dbReference type="SAM" id="Phobius"/>
    </source>
</evidence>